<evidence type="ECO:0000256" key="2">
    <source>
        <dbReference type="ARBA" id="ARBA00022692"/>
    </source>
</evidence>
<dbReference type="GO" id="GO:0005886">
    <property type="term" value="C:plasma membrane"/>
    <property type="evidence" value="ECO:0007669"/>
    <property type="project" value="TreeGrafter"/>
</dbReference>
<evidence type="ECO:0000256" key="3">
    <source>
        <dbReference type="ARBA" id="ARBA00022960"/>
    </source>
</evidence>
<accession>A0A223KPP7</accession>
<dbReference type="AlphaFoldDB" id="A0A223KPP7"/>
<dbReference type="EMBL" id="CP018866">
    <property type="protein sequence ID" value="AST91308.1"/>
    <property type="molecule type" value="Genomic_DNA"/>
</dbReference>
<feature type="transmembrane region" description="Helical" evidence="6">
    <location>
        <begin position="407"/>
        <end position="429"/>
    </location>
</feature>
<name>A0A223KPP7_9BACI</name>
<dbReference type="KEGG" id="bcoh:BC6307_08470"/>
<reference evidence="7 8" key="1">
    <citation type="submission" date="2016-12" db="EMBL/GenBank/DDBJ databases">
        <title>The whole genome sequencing and assembly of Bacillus cohnii DSM 6307T strain.</title>
        <authorList>
            <person name="Lee Y.-J."/>
            <person name="Yi H."/>
            <person name="Bahn Y.-S."/>
            <person name="Kim J.F."/>
            <person name="Lee D.-W."/>
        </authorList>
    </citation>
    <scope>NUCLEOTIDE SEQUENCE [LARGE SCALE GENOMIC DNA]</scope>
    <source>
        <strain evidence="7 8">DSM 6307</strain>
    </source>
</reference>
<dbReference type="InterPro" id="IPR001182">
    <property type="entry name" value="FtsW/RodA"/>
</dbReference>
<keyword evidence="3" id="KW-0133">Cell shape</keyword>
<evidence type="ECO:0008006" key="9">
    <source>
        <dbReference type="Google" id="ProtNLM"/>
    </source>
</evidence>
<evidence type="ECO:0000256" key="1">
    <source>
        <dbReference type="ARBA" id="ARBA00004141"/>
    </source>
</evidence>
<comment type="subcellular location">
    <subcellularLocation>
        <location evidence="1">Membrane</location>
        <topology evidence="1">Multi-pass membrane protein</topology>
    </subcellularLocation>
</comment>
<feature type="transmembrane region" description="Helical" evidence="6">
    <location>
        <begin position="370"/>
        <end position="395"/>
    </location>
</feature>
<evidence type="ECO:0000256" key="5">
    <source>
        <dbReference type="ARBA" id="ARBA00023136"/>
    </source>
</evidence>
<evidence type="ECO:0000313" key="7">
    <source>
        <dbReference type="EMBL" id="AST91308.1"/>
    </source>
</evidence>
<dbReference type="GO" id="GO:0032153">
    <property type="term" value="C:cell division site"/>
    <property type="evidence" value="ECO:0007669"/>
    <property type="project" value="TreeGrafter"/>
</dbReference>
<protein>
    <recommendedName>
        <fullName evidence="9">FtsW/RodA/SpoVE family cell cycle protein</fullName>
    </recommendedName>
</protein>
<feature type="transmembrane region" description="Helical" evidence="6">
    <location>
        <begin position="171"/>
        <end position="195"/>
    </location>
</feature>
<feature type="transmembrane region" description="Helical" evidence="6">
    <location>
        <begin position="141"/>
        <end position="159"/>
    </location>
</feature>
<gene>
    <name evidence="7" type="ORF">BC6307_08470</name>
</gene>
<keyword evidence="8" id="KW-1185">Reference proteome</keyword>
<evidence type="ECO:0000256" key="6">
    <source>
        <dbReference type="SAM" id="Phobius"/>
    </source>
</evidence>
<sequence>MSKSNFDDFLNKVTSKVKSKEAHILIKKELSYHLKELSQSFQRRDFSKDEADEKAVQEMGNPFNLGENLNRIHRPKLDWVLLLLFGIIAAISFLPVSGWTFENEAIPDNYFVTRQAIWLSLSILVLVAFLFLDYRKLLRFWPYLYCFGFILLLYTYFLGVMKMGAMNHIEVSGVVINSTHCTLFLFFLAWIGILYRINTFKSWKKQMLLFFLFWIPIIFYMMLPNFTLTIMYISCVCIMFCFSKVHKSLAIKIITTSVGTGIILLVPLLFTPRGSHFFSERLSAFLYPEKDPGGYGWVYMVLKNAYSQAGWFGNGFTNDTFIQNLPDIFTDFVFPYLVYSFGWVFGIFLCLLLLFFIGRISTNAFKTKDLFGRLLVIGGASLISVPTIWNIFMGLGLLPLVSFSLPFISYGGSMLLFNSAILGLILSVYRRKDIIQTYSYIK</sequence>
<keyword evidence="5 6" id="KW-0472">Membrane</keyword>
<feature type="transmembrane region" description="Helical" evidence="6">
    <location>
        <begin position="207"/>
        <end position="223"/>
    </location>
</feature>
<keyword evidence="4 6" id="KW-1133">Transmembrane helix</keyword>
<dbReference type="Proteomes" id="UP000215224">
    <property type="component" value="Chromosome"/>
</dbReference>
<evidence type="ECO:0000313" key="8">
    <source>
        <dbReference type="Proteomes" id="UP000215224"/>
    </source>
</evidence>
<keyword evidence="2 6" id="KW-0812">Transmembrane</keyword>
<dbReference type="PANTHER" id="PTHR30474">
    <property type="entry name" value="CELL CYCLE PROTEIN"/>
    <property type="match status" value="1"/>
</dbReference>
<proteinExistence type="predicted"/>
<evidence type="ECO:0000256" key="4">
    <source>
        <dbReference type="ARBA" id="ARBA00022989"/>
    </source>
</evidence>
<dbReference type="Pfam" id="PF01098">
    <property type="entry name" value="FTSW_RODA_SPOVE"/>
    <property type="match status" value="1"/>
</dbReference>
<dbReference type="PANTHER" id="PTHR30474:SF1">
    <property type="entry name" value="PEPTIDOGLYCAN GLYCOSYLTRANSFERASE MRDB"/>
    <property type="match status" value="1"/>
</dbReference>
<dbReference type="STRING" id="1314751.GCA_001591425_00592"/>
<feature type="transmembrane region" description="Helical" evidence="6">
    <location>
        <begin position="116"/>
        <end position="134"/>
    </location>
</feature>
<dbReference type="RefSeq" id="WP_066411862.1">
    <property type="nucleotide sequence ID" value="NZ_CP018866.1"/>
</dbReference>
<feature type="transmembrane region" description="Helical" evidence="6">
    <location>
        <begin position="79"/>
        <end position="96"/>
    </location>
</feature>
<feature type="transmembrane region" description="Helical" evidence="6">
    <location>
        <begin position="336"/>
        <end position="358"/>
    </location>
</feature>
<dbReference type="GO" id="GO:0051301">
    <property type="term" value="P:cell division"/>
    <property type="evidence" value="ECO:0007669"/>
    <property type="project" value="InterPro"/>
</dbReference>
<feature type="transmembrane region" description="Helical" evidence="6">
    <location>
        <begin position="253"/>
        <end position="270"/>
    </location>
</feature>
<feature type="transmembrane region" description="Helical" evidence="6">
    <location>
        <begin position="229"/>
        <end position="246"/>
    </location>
</feature>
<organism evidence="7 8">
    <name type="scientific">Sutcliffiella cohnii</name>
    <dbReference type="NCBI Taxonomy" id="33932"/>
    <lineage>
        <taxon>Bacteria</taxon>
        <taxon>Bacillati</taxon>
        <taxon>Bacillota</taxon>
        <taxon>Bacilli</taxon>
        <taxon>Bacillales</taxon>
        <taxon>Bacillaceae</taxon>
        <taxon>Sutcliffiella</taxon>
    </lineage>
</organism>
<dbReference type="GO" id="GO:0015648">
    <property type="term" value="F:lipid-linked peptidoglycan transporter activity"/>
    <property type="evidence" value="ECO:0007669"/>
    <property type="project" value="TreeGrafter"/>
</dbReference>
<dbReference type="GO" id="GO:0008360">
    <property type="term" value="P:regulation of cell shape"/>
    <property type="evidence" value="ECO:0007669"/>
    <property type="project" value="UniProtKB-KW"/>
</dbReference>